<dbReference type="EMBL" id="HG994368">
    <property type="protein sequence ID" value="CAF1816706.1"/>
    <property type="molecule type" value="Genomic_DNA"/>
</dbReference>
<dbReference type="Proteomes" id="UP001295469">
    <property type="component" value="Chromosome C04"/>
</dbReference>
<dbReference type="InterPro" id="IPR030397">
    <property type="entry name" value="SEPARIN_core_dom"/>
</dbReference>
<dbReference type="GO" id="GO:0000280">
    <property type="term" value="P:nuclear division"/>
    <property type="evidence" value="ECO:0007669"/>
    <property type="project" value="UniProtKB-ARBA"/>
</dbReference>
<evidence type="ECO:0000256" key="3">
    <source>
        <dbReference type="ARBA" id="ARBA00022801"/>
    </source>
</evidence>
<dbReference type="PROSITE" id="PS51700">
    <property type="entry name" value="SEPARIN"/>
    <property type="match status" value="1"/>
</dbReference>
<evidence type="ECO:0000256" key="4">
    <source>
        <dbReference type="ARBA" id="ARBA00022829"/>
    </source>
</evidence>
<dbReference type="EC" id="3.4.22.49" evidence="2"/>
<name>A0A816JD09_BRANA</name>
<dbReference type="GO" id="GO:0005634">
    <property type="term" value="C:nucleus"/>
    <property type="evidence" value="ECO:0007669"/>
    <property type="project" value="InterPro"/>
</dbReference>
<dbReference type="PANTHER" id="PTHR12792">
    <property type="entry name" value="EXTRA SPINDLE POLES 1-RELATED"/>
    <property type="match status" value="1"/>
</dbReference>
<dbReference type="PANTHER" id="PTHR12792:SF0">
    <property type="entry name" value="SEPARIN"/>
    <property type="match status" value="1"/>
</dbReference>
<keyword evidence="3" id="KW-0378">Hydrolase</keyword>
<keyword evidence="4" id="KW-0159">Chromosome partition</keyword>
<protein>
    <recommendedName>
        <fullName evidence="2">separase</fullName>
        <ecNumber evidence="2">3.4.22.49</ecNumber>
    </recommendedName>
</protein>
<proteinExistence type="predicted"/>
<dbReference type="GO" id="GO:0004197">
    <property type="term" value="F:cysteine-type endopeptidase activity"/>
    <property type="evidence" value="ECO:0007669"/>
    <property type="project" value="InterPro"/>
</dbReference>
<organism evidence="6">
    <name type="scientific">Brassica napus</name>
    <name type="common">Rape</name>
    <dbReference type="NCBI Taxonomy" id="3708"/>
    <lineage>
        <taxon>Eukaryota</taxon>
        <taxon>Viridiplantae</taxon>
        <taxon>Streptophyta</taxon>
        <taxon>Embryophyta</taxon>
        <taxon>Tracheophyta</taxon>
        <taxon>Spermatophyta</taxon>
        <taxon>Magnoliopsida</taxon>
        <taxon>eudicotyledons</taxon>
        <taxon>Gunneridae</taxon>
        <taxon>Pentapetalae</taxon>
        <taxon>rosids</taxon>
        <taxon>malvids</taxon>
        <taxon>Brassicales</taxon>
        <taxon>Brassicaceae</taxon>
        <taxon>Brassiceae</taxon>
        <taxon>Brassica</taxon>
    </lineage>
</organism>
<accession>A0A816JD09</accession>
<feature type="domain" description="Peptidase C50" evidence="5">
    <location>
        <begin position="45"/>
        <end position="142"/>
    </location>
</feature>
<dbReference type="GO" id="GO:0098813">
    <property type="term" value="P:nuclear chromosome segregation"/>
    <property type="evidence" value="ECO:0007669"/>
    <property type="project" value="UniProtKB-ARBA"/>
</dbReference>
<evidence type="ECO:0000256" key="2">
    <source>
        <dbReference type="ARBA" id="ARBA00012489"/>
    </source>
</evidence>
<dbReference type="GO" id="GO:0006508">
    <property type="term" value="P:proteolysis"/>
    <property type="evidence" value="ECO:0007669"/>
    <property type="project" value="InterPro"/>
</dbReference>
<dbReference type="AlphaFoldDB" id="A0A816JD09"/>
<dbReference type="Pfam" id="PF03568">
    <property type="entry name" value="Separin_C"/>
    <property type="match status" value="1"/>
</dbReference>
<dbReference type="InterPro" id="IPR005314">
    <property type="entry name" value="Peptidase_C50"/>
</dbReference>
<comment type="catalytic activity">
    <reaction evidence="1">
        <text>All bonds known to be hydrolyzed by this endopeptidase have arginine in P1 and an acidic residue in P4. P6 is often occupied by an acidic residue or by a hydroxy-amino-acid residue, the phosphorylation of which enhances cleavage.</text>
        <dbReference type="EC" id="3.4.22.49"/>
    </reaction>
</comment>
<evidence type="ECO:0000259" key="5">
    <source>
        <dbReference type="PROSITE" id="PS51700"/>
    </source>
</evidence>
<evidence type="ECO:0000313" key="6">
    <source>
        <dbReference type="EMBL" id="CAF1816706.1"/>
    </source>
</evidence>
<gene>
    <name evidence="6" type="ORF">DARMORV10_C04P13080.1</name>
</gene>
<reference evidence="6" key="1">
    <citation type="submission" date="2021-01" db="EMBL/GenBank/DDBJ databases">
        <authorList>
            <consortium name="Genoscope - CEA"/>
            <person name="William W."/>
        </authorList>
    </citation>
    <scope>NUCLEOTIDE SEQUENCE</scope>
</reference>
<evidence type="ECO:0000256" key="1">
    <source>
        <dbReference type="ARBA" id="ARBA00000451"/>
    </source>
</evidence>
<sequence length="233" mass="25973">MLPWENIPTLRRQEVYRMPSVGSISAVLKKSCYREDPSPFLVIDPRDSCYLLDPKYNCKTLQTVLEGLSEIKEIKVEAGLEPPAPSAQELNDALGNRDLFLYHGHGSGDQYIPMRKVENMNKCSAAFLMGCCSGLPYRGGRYVPKSVPISFLLAGSPVIVATLWDVPEDISQFVKAMLESFWRERSDDVKPERIGSLMADARYACAQQFLTGAAIVCYGVPTAITTKRKKKNT</sequence>